<dbReference type="Proteomes" id="UP000244926">
    <property type="component" value="Chromosome I"/>
</dbReference>
<accession>A0A2R8FB34</accession>
<dbReference type="AlphaFoldDB" id="A0A2R8FB34"/>
<proteinExistence type="predicted"/>
<sequence length="185" mass="21242">MLFSSLLFPKLCYGCHTPGAYFCSNCLQKLVIENREKPCTHCFHNLCVSEINSCHFRTCNLYFFSKTALSIYSYACAGKWRAIQFFSKRIASELASLDNMPTCIVYIVSTISREIVTEVAKLEKLSMISLWPCYPKKRQIKQLPKGNKICFLSKYPLSQQWFQAILEEFSSPVVSISLFLPPDCQ</sequence>
<evidence type="ECO:0000313" key="2">
    <source>
        <dbReference type="Proteomes" id="UP000244926"/>
    </source>
</evidence>
<keyword evidence="2" id="KW-1185">Reference proteome</keyword>
<organism evidence="1 2">
    <name type="scientific">Chlamydia serpentis</name>
    <dbReference type="NCBI Taxonomy" id="1967782"/>
    <lineage>
        <taxon>Bacteria</taxon>
        <taxon>Pseudomonadati</taxon>
        <taxon>Chlamydiota</taxon>
        <taxon>Chlamydiia</taxon>
        <taxon>Chlamydiales</taxon>
        <taxon>Chlamydiaceae</taxon>
        <taxon>Chlamydia/Chlamydophila group</taxon>
        <taxon>Chlamydia</taxon>
    </lineage>
</organism>
<dbReference type="EMBL" id="LT993738">
    <property type="protein sequence ID" value="SPN73561.1"/>
    <property type="molecule type" value="Genomic_DNA"/>
</dbReference>
<name>A0A2R8FB34_9CHLA</name>
<evidence type="ECO:0008006" key="3">
    <source>
        <dbReference type="Google" id="ProtNLM"/>
    </source>
</evidence>
<protein>
    <recommendedName>
        <fullName evidence="3">Double zinc ribbon domain-containing protein</fullName>
    </recommendedName>
</protein>
<dbReference type="KEGG" id="csee:C10C_0392"/>
<reference evidence="2" key="1">
    <citation type="submission" date="2017-11" db="EMBL/GenBank/DDBJ databases">
        <authorList>
            <person name="Seth-Smith MB H."/>
        </authorList>
    </citation>
    <scope>NUCLEOTIDE SEQUENCE [LARGE SCALE GENOMIC DNA]</scope>
</reference>
<gene>
    <name evidence="1" type="ORF">C10C_0392</name>
</gene>
<dbReference type="OrthoDB" id="17779at2"/>
<dbReference type="RefSeq" id="WP_108896522.1">
    <property type="nucleotide sequence ID" value="NZ_LT993738.1"/>
</dbReference>
<evidence type="ECO:0000313" key="1">
    <source>
        <dbReference type="EMBL" id="SPN73561.1"/>
    </source>
</evidence>